<evidence type="ECO:0000313" key="9">
    <source>
        <dbReference type="EMBL" id="RKL65741.1"/>
    </source>
</evidence>
<feature type="binding site" evidence="6 7">
    <location>
        <position position="233"/>
    </location>
    <ligand>
        <name>Zn(2+)</name>
        <dbReference type="ChEBI" id="CHEBI:29105"/>
    </ligand>
</feature>
<dbReference type="InterPro" id="IPR003726">
    <property type="entry name" value="HCY_dom"/>
</dbReference>
<evidence type="ECO:0000256" key="6">
    <source>
        <dbReference type="PIRSR" id="PIRSR037505-2"/>
    </source>
</evidence>
<dbReference type="EMBL" id="PDOE01000012">
    <property type="protein sequence ID" value="RKL65741.1"/>
    <property type="molecule type" value="Genomic_DNA"/>
</dbReference>
<organism evidence="9 10">
    <name type="scientific">Salipaludibacillus neizhouensis</name>
    <dbReference type="NCBI Taxonomy" id="885475"/>
    <lineage>
        <taxon>Bacteria</taxon>
        <taxon>Bacillati</taxon>
        <taxon>Bacillota</taxon>
        <taxon>Bacilli</taxon>
        <taxon>Bacillales</taxon>
        <taxon>Bacillaceae</taxon>
    </lineage>
</organism>
<dbReference type="PANTHER" id="PTHR46015">
    <property type="entry name" value="ZGC:172121"/>
    <property type="match status" value="1"/>
</dbReference>
<dbReference type="GO" id="GO:0033528">
    <property type="term" value="P:S-methylmethionine cycle"/>
    <property type="evidence" value="ECO:0007669"/>
    <property type="project" value="TreeGrafter"/>
</dbReference>
<dbReference type="SUPFAM" id="SSF82282">
    <property type="entry name" value="Homocysteine S-methyltransferase"/>
    <property type="match status" value="1"/>
</dbReference>
<feature type="binding site" evidence="6 7">
    <location>
        <position position="298"/>
    </location>
    <ligand>
        <name>Zn(2+)</name>
        <dbReference type="ChEBI" id="CHEBI:29105"/>
    </ligand>
</feature>
<evidence type="ECO:0000256" key="5">
    <source>
        <dbReference type="ARBA" id="ARBA00076752"/>
    </source>
</evidence>
<keyword evidence="3 6" id="KW-0479">Metal-binding</keyword>
<dbReference type="InterPro" id="IPR017226">
    <property type="entry name" value="BHMT-like"/>
</dbReference>
<keyword evidence="2 7" id="KW-0808">Transferase</keyword>
<keyword evidence="4 6" id="KW-0862">Zinc</keyword>
<keyword evidence="10" id="KW-1185">Reference proteome</keyword>
<evidence type="ECO:0000256" key="7">
    <source>
        <dbReference type="PROSITE-ProRule" id="PRU00333"/>
    </source>
</evidence>
<dbReference type="RefSeq" id="WP_110937788.1">
    <property type="nucleotide sequence ID" value="NZ_KZ614147.1"/>
</dbReference>
<proteinExistence type="predicted"/>
<evidence type="ECO:0000256" key="4">
    <source>
        <dbReference type="ARBA" id="ARBA00022833"/>
    </source>
</evidence>
<dbReference type="FunFam" id="3.20.20.330:FF:000002">
    <property type="entry name" value="Homocysteine S-methyltransferase"/>
    <property type="match status" value="1"/>
</dbReference>
<name>A0A3A9K608_9BACI</name>
<dbReference type="GO" id="GO:0008898">
    <property type="term" value="F:S-adenosylmethionine-homocysteine S-methyltransferase activity"/>
    <property type="evidence" value="ECO:0007669"/>
    <property type="project" value="TreeGrafter"/>
</dbReference>
<dbReference type="GO" id="GO:0008270">
    <property type="term" value="F:zinc ion binding"/>
    <property type="evidence" value="ECO:0007669"/>
    <property type="project" value="InterPro"/>
</dbReference>
<comment type="caution">
    <text evidence="9">The sequence shown here is derived from an EMBL/GenBank/DDBJ whole genome shotgun (WGS) entry which is preliminary data.</text>
</comment>
<dbReference type="GO" id="GO:0032259">
    <property type="term" value="P:methylation"/>
    <property type="evidence" value="ECO:0007669"/>
    <property type="project" value="UniProtKB-KW"/>
</dbReference>
<dbReference type="PANTHER" id="PTHR46015:SF1">
    <property type="entry name" value="HOMOCYSTEINE S-METHYLTRANSFERASE-LIKE ISOFORM 1"/>
    <property type="match status" value="1"/>
</dbReference>
<dbReference type="InterPro" id="IPR051486">
    <property type="entry name" value="Hcy_S-methyltransferase"/>
</dbReference>
<dbReference type="AlphaFoldDB" id="A0A3A9K608"/>
<evidence type="ECO:0000256" key="2">
    <source>
        <dbReference type="ARBA" id="ARBA00022679"/>
    </source>
</evidence>
<feature type="domain" description="Hcy-binding" evidence="8">
    <location>
        <begin position="6"/>
        <end position="313"/>
    </location>
</feature>
<evidence type="ECO:0000256" key="3">
    <source>
        <dbReference type="ARBA" id="ARBA00022723"/>
    </source>
</evidence>
<evidence type="ECO:0000313" key="10">
    <source>
        <dbReference type="Proteomes" id="UP000281498"/>
    </source>
</evidence>
<dbReference type="NCBIfam" id="NF007020">
    <property type="entry name" value="PRK09485.1"/>
    <property type="match status" value="1"/>
</dbReference>
<dbReference type="PIRSF" id="PIRSF037505">
    <property type="entry name" value="Betaine_HMT"/>
    <property type="match status" value="1"/>
</dbReference>
<comment type="cofactor">
    <cofactor evidence="6">
        <name>Zn(2+)</name>
        <dbReference type="ChEBI" id="CHEBI:29105"/>
    </cofactor>
    <text evidence="6">Binds 1 zinc ion per subunit.</text>
</comment>
<dbReference type="Pfam" id="PF02574">
    <property type="entry name" value="S-methyl_trans"/>
    <property type="match status" value="1"/>
</dbReference>
<sequence length="321" mass="35442">MSIKINPIYAILQEHPTMILDGALATELERHGCDLDDPLWSARVLIEKPELIYQVHADYFRAGADCAITASYQATVEAFSKRGIEEKEALELMKKTVSLASEARDDFWKGEGTQTDRPKPVVAASVGPYGAYLADGSEYVGNYGVTDETLRNFHRTRMKTLIEAGADLLAIETIPSLQEAKVLSDLLKEFPETYAWLTFSLKNETAISDGSSLEECAKAFDENDQIAAIGINCAPVSFVTEAITALRVFTGKPIIVYPNSGETYDPDTNTWHGQKSHDSFSVKAEEWFDAGARIIGGCCRTAPHHIEEISKKWRPSLKVSS</sequence>
<gene>
    <name evidence="9" type="ORF">CR203_19015</name>
</gene>
<dbReference type="Gene3D" id="3.20.20.330">
    <property type="entry name" value="Homocysteine-binding-like domain"/>
    <property type="match status" value="1"/>
</dbReference>
<keyword evidence="1 7" id="KW-0489">Methyltransferase</keyword>
<accession>A0A3A9K608</accession>
<reference evidence="9 10" key="1">
    <citation type="submission" date="2017-10" db="EMBL/GenBank/DDBJ databases">
        <title>Bacillus sp. nov., a halophilic bacterium isolated from a Keqin Lake.</title>
        <authorList>
            <person name="Wang H."/>
        </authorList>
    </citation>
    <scope>NUCLEOTIDE SEQUENCE [LARGE SCALE GENOMIC DNA]</scope>
    <source>
        <strain evidence="9 10">KCTC 13187</strain>
    </source>
</reference>
<evidence type="ECO:0000259" key="8">
    <source>
        <dbReference type="PROSITE" id="PS50970"/>
    </source>
</evidence>
<dbReference type="PROSITE" id="PS50970">
    <property type="entry name" value="HCY"/>
    <property type="match status" value="1"/>
</dbReference>
<evidence type="ECO:0000256" key="1">
    <source>
        <dbReference type="ARBA" id="ARBA00022603"/>
    </source>
</evidence>
<dbReference type="GO" id="GO:0009086">
    <property type="term" value="P:methionine biosynthetic process"/>
    <property type="evidence" value="ECO:0007669"/>
    <property type="project" value="InterPro"/>
</dbReference>
<dbReference type="Proteomes" id="UP000281498">
    <property type="component" value="Unassembled WGS sequence"/>
</dbReference>
<dbReference type="InterPro" id="IPR036589">
    <property type="entry name" value="HCY_dom_sf"/>
</dbReference>
<dbReference type="OrthoDB" id="9803687at2"/>
<feature type="binding site" evidence="6 7">
    <location>
        <position position="299"/>
    </location>
    <ligand>
        <name>Zn(2+)</name>
        <dbReference type="ChEBI" id="CHEBI:29105"/>
    </ligand>
</feature>
<protein>
    <recommendedName>
        <fullName evidence="5">S-methylmethionine:homocysteine methyltransferase</fullName>
    </recommendedName>
</protein>